<feature type="chain" id="PRO_5011394491" description="DUF1161 domain-containing protein" evidence="2">
    <location>
        <begin position="20"/>
        <end position="95"/>
    </location>
</feature>
<dbReference type="EMBL" id="FNYQ01000003">
    <property type="protein sequence ID" value="SEI45473.1"/>
    <property type="molecule type" value="Genomic_DNA"/>
</dbReference>
<dbReference type="OrthoDB" id="9152878at2"/>
<evidence type="ECO:0000256" key="1">
    <source>
        <dbReference type="SAM" id="MobiDB-lite"/>
    </source>
</evidence>
<dbReference type="InterPro" id="IPR010595">
    <property type="entry name" value="DUF1161"/>
</dbReference>
<feature type="region of interest" description="Disordered" evidence="1">
    <location>
        <begin position="75"/>
        <end position="95"/>
    </location>
</feature>
<evidence type="ECO:0000256" key="2">
    <source>
        <dbReference type="SAM" id="SignalP"/>
    </source>
</evidence>
<gene>
    <name evidence="3" type="ORF">SAMN04244572_00351</name>
    <name evidence="4" type="ORF">SAMN04244579_03442</name>
</gene>
<feature type="compositionally biased region" description="Low complexity" evidence="1">
    <location>
        <begin position="84"/>
        <end position="95"/>
    </location>
</feature>
<dbReference type="Pfam" id="PF06649">
    <property type="entry name" value="DUF1161"/>
    <property type="match status" value="1"/>
</dbReference>
<evidence type="ECO:0000313" key="3">
    <source>
        <dbReference type="EMBL" id="SEI45473.1"/>
    </source>
</evidence>
<reference evidence="5 6" key="1">
    <citation type="submission" date="2016-10" db="EMBL/GenBank/DDBJ databases">
        <authorList>
            <person name="de Groot N.N."/>
        </authorList>
    </citation>
    <scope>NUCLEOTIDE SEQUENCE [LARGE SCALE GENOMIC DNA]</scope>
    <source>
        <strain evidence="4 5">DSM 1041</strain>
        <strain evidence="3 6">DSM 373</strain>
    </source>
</reference>
<sequence>MNRSCLALSLCLLSAPLLAATKSCEKLKEEIEVKVQAAGVASYTLEIVPNADVTDRNLVVGSCAGGSKKIIYQRNDGVRRSDTAAPASAPKPAKD</sequence>
<name>A0A1H6QPH5_9GAMM</name>
<dbReference type="Proteomes" id="UP000199005">
    <property type="component" value="Unassembled WGS sequence"/>
</dbReference>
<dbReference type="EMBL" id="FNYO01000049">
    <property type="protein sequence ID" value="SEJ19248.1"/>
    <property type="molecule type" value="Genomic_DNA"/>
</dbReference>
<dbReference type="STRING" id="170623.SAMN04244579_03442"/>
<keyword evidence="2" id="KW-0732">Signal</keyword>
<accession>A0A1H6QPH5</accession>
<evidence type="ECO:0008006" key="7">
    <source>
        <dbReference type="Google" id="ProtNLM"/>
    </source>
</evidence>
<feature type="signal peptide" evidence="2">
    <location>
        <begin position="1"/>
        <end position="19"/>
    </location>
</feature>
<dbReference type="RefSeq" id="WP_090729435.1">
    <property type="nucleotide sequence ID" value="NZ_FNYO01000049.1"/>
</dbReference>
<evidence type="ECO:0000313" key="4">
    <source>
        <dbReference type="EMBL" id="SEJ19248.1"/>
    </source>
</evidence>
<protein>
    <recommendedName>
        <fullName evidence="7">DUF1161 domain-containing protein</fullName>
    </recommendedName>
</protein>
<evidence type="ECO:0000313" key="5">
    <source>
        <dbReference type="Proteomes" id="UP000199005"/>
    </source>
</evidence>
<proteinExistence type="predicted"/>
<evidence type="ECO:0000313" key="6">
    <source>
        <dbReference type="Proteomes" id="UP000199250"/>
    </source>
</evidence>
<organism evidence="3 6">
    <name type="scientific">Azotobacter beijerinckii</name>
    <dbReference type="NCBI Taxonomy" id="170623"/>
    <lineage>
        <taxon>Bacteria</taxon>
        <taxon>Pseudomonadati</taxon>
        <taxon>Pseudomonadota</taxon>
        <taxon>Gammaproteobacteria</taxon>
        <taxon>Pseudomonadales</taxon>
        <taxon>Pseudomonadaceae</taxon>
        <taxon>Azotobacter</taxon>
    </lineage>
</organism>
<dbReference type="AlphaFoldDB" id="A0A1H6QPH5"/>
<dbReference type="Proteomes" id="UP000199250">
    <property type="component" value="Unassembled WGS sequence"/>
</dbReference>